<dbReference type="GO" id="GO:0005975">
    <property type="term" value="P:carbohydrate metabolic process"/>
    <property type="evidence" value="ECO:0007669"/>
    <property type="project" value="InterPro"/>
</dbReference>
<dbReference type="RefSeq" id="WP_074933141.1">
    <property type="nucleotide sequence ID" value="NZ_FORI01000010.1"/>
</dbReference>
<dbReference type="InterPro" id="IPR014756">
    <property type="entry name" value="Ig_E-set"/>
</dbReference>
<dbReference type="Gene3D" id="2.60.40.10">
    <property type="entry name" value="Immunoglobulins"/>
    <property type="match status" value="1"/>
</dbReference>
<dbReference type="CDD" id="cd07184">
    <property type="entry name" value="E_set_Isoamylase_like_N"/>
    <property type="match status" value="1"/>
</dbReference>
<dbReference type="EMBL" id="FORI01000010">
    <property type="protein sequence ID" value="SFI99487.1"/>
    <property type="molecule type" value="Genomic_DNA"/>
</dbReference>
<accession>A0A1I3MR81</accession>
<sequence length="104" mass="11584">MSLKKSFSKDKQTCKVTFTVSKEAAQGAKSINLAGDFNSWSSTDTPLTLGSDGSFSVTLELAADREYQFRYLLDGCRWENDWKADKYIPAPFSNADNSVVVTRQ</sequence>
<feature type="domain" description="CBM20" evidence="1">
    <location>
        <begin position="8"/>
        <end position="104"/>
    </location>
</feature>
<reference evidence="3" key="1">
    <citation type="submission" date="2016-10" db="EMBL/GenBank/DDBJ databases">
        <authorList>
            <person name="Varghese N."/>
            <person name="Submissions S."/>
        </authorList>
    </citation>
    <scope>NUCLEOTIDE SEQUENCE [LARGE SCALE GENOMIC DNA]</scope>
    <source>
        <strain evidence="3">XBD1002</strain>
    </source>
</reference>
<evidence type="ECO:0000313" key="2">
    <source>
        <dbReference type="EMBL" id="SFI99487.1"/>
    </source>
</evidence>
<dbReference type="GO" id="GO:0004553">
    <property type="term" value="F:hydrolase activity, hydrolyzing O-glycosyl compounds"/>
    <property type="evidence" value="ECO:0007669"/>
    <property type="project" value="InterPro"/>
</dbReference>
<evidence type="ECO:0000313" key="3">
    <source>
        <dbReference type="Proteomes" id="UP000182737"/>
    </source>
</evidence>
<organism evidence="2 3">
    <name type="scientific">Treponema bryantii</name>
    <dbReference type="NCBI Taxonomy" id="163"/>
    <lineage>
        <taxon>Bacteria</taxon>
        <taxon>Pseudomonadati</taxon>
        <taxon>Spirochaetota</taxon>
        <taxon>Spirochaetia</taxon>
        <taxon>Spirochaetales</taxon>
        <taxon>Treponemataceae</taxon>
        <taxon>Treponema</taxon>
    </lineage>
</organism>
<dbReference type="AlphaFoldDB" id="A0A1I3MR81"/>
<dbReference type="OrthoDB" id="5451596at2"/>
<name>A0A1I3MR81_9SPIR</name>
<evidence type="ECO:0000259" key="1">
    <source>
        <dbReference type="PROSITE" id="PS51166"/>
    </source>
</evidence>
<dbReference type="Pfam" id="PF02922">
    <property type="entry name" value="CBM_48"/>
    <property type="match status" value="1"/>
</dbReference>
<proteinExistence type="predicted"/>
<gene>
    <name evidence="2" type="ORF">SAMN04487775_11057</name>
</gene>
<dbReference type="InterPro" id="IPR013783">
    <property type="entry name" value="Ig-like_fold"/>
</dbReference>
<protein>
    <submittedName>
        <fullName evidence="2">Carbohydrate-binding module 48 (Isoamylase N-terminal domain)</fullName>
    </submittedName>
</protein>
<dbReference type="PROSITE" id="PS51166">
    <property type="entry name" value="CBM20"/>
    <property type="match status" value="1"/>
</dbReference>
<dbReference type="Proteomes" id="UP000182737">
    <property type="component" value="Unassembled WGS sequence"/>
</dbReference>
<keyword evidence="3" id="KW-1185">Reference proteome</keyword>
<dbReference type="SUPFAM" id="SSF81296">
    <property type="entry name" value="E set domains"/>
    <property type="match status" value="1"/>
</dbReference>
<dbReference type="InterPro" id="IPR002044">
    <property type="entry name" value="CBM20"/>
</dbReference>
<dbReference type="InterPro" id="IPR004193">
    <property type="entry name" value="Glyco_hydro_13_N"/>
</dbReference>
<dbReference type="GO" id="GO:2001070">
    <property type="term" value="F:starch binding"/>
    <property type="evidence" value="ECO:0007669"/>
    <property type="project" value="InterPro"/>
</dbReference>